<organism evidence="2 3">
    <name type="scientific">Citrus x changshan-huyou</name>
    <dbReference type="NCBI Taxonomy" id="2935761"/>
    <lineage>
        <taxon>Eukaryota</taxon>
        <taxon>Viridiplantae</taxon>
        <taxon>Streptophyta</taxon>
        <taxon>Embryophyta</taxon>
        <taxon>Tracheophyta</taxon>
        <taxon>Spermatophyta</taxon>
        <taxon>Magnoliopsida</taxon>
        <taxon>eudicotyledons</taxon>
        <taxon>Gunneridae</taxon>
        <taxon>Pentapetalae</taxon>
        <taxon>rosids</taxon>
        <taxon>malvids</taxon>
        <taxon>Sapindales</taxon>
        <taxon>Rutaceae</taxon>
        <taxon>Aurantioideae</taxon>
        <taxon>Citrus</taxon>
    </lineage>
</organism>
<name>A0AAP0MJH5_9ROSI</name>
<keyword evidence="3" id="KW-1185">Reference proteome</keyword>
<feature type="region of interest" description="Disordered" evidence="1">
    <location>
        <begin position="54"/>
        <end position="90"/>
    </location>
</feature>
<evidence type="ECO:0000313" key="3">
    <source>
        <dbReference type="Proteomes" id="UP001428341"/>
    </source>
</evidence>
<accession>A0AAP0MJH5</accession>
<sequence>MKVYLLQFPPIADTTHQPPTVLQQPTATPPVLTASLAAIITADLRKPSTLHHESRAQHAVVSQPVTRVASTNTHSRSHTHQTRQTRFKPSRLSIQRRHHCLLPLVSFRRLRQPPLVTQSRFKLPTLSPLLVSCRHLRQPPLLTSPHSSSVAVAVATSLSCCCHAGEGEY</sequence>
<reference evidence="2 3" key="1">
    <citation type="submission" date="2024-05" db="EMBL/GenBank/DDBJ databases">
        <title>Haplotype-resolved chromosome-level genome assembly of Huyou (Citrus changshanensis).</title>
        <authorList>
            <person name="Miao C."/>
            <person name="Chen W."/>
            <person name="Wu Y."/>
            <person name="Wang L."/>
            <person name="Zhao S."/>
            <person name="Grierson D."/>
            <person name="Xu C."/>
            <person name="Chen K."/>
        </authorList>
    </citation>
    <scope>NUCLEOTIDE SEQUENCE [LARGE SCALE GENOMIC DNA]</scope>
    <source>
        <strain evidence="2">01-14</strain>
        <tissue evidence="2">Leaf</tissue>
    </source>
</reference>
<dbReference type="AlphaFoldDB" id="A0AAP0MJH5"/>
<protein>
    <submittedName>
        <fullName evidence="2">Uncharacterized protein</fullName>
    </submittedName>
</protein>
<gene>
    <name evidence="2" type="ORF">WN944_006634</name>
</gene>
<evidence type="ECO:0000256" key="1">
    <source>
        <dbReference type="SAM" id="MobiDB-lite"/>
    </source>
</evidence>
<evidence type="ECO:0000313" key="2">
    <source>
        <dbReference type="EMBL" id="KAK9214638.1"/>
    </source>
</evidence>
<feature type="compositionally biased region" description="Basic residues" evidence="1">
    <location>
        <begin position="75"/>
        <end position="90"/>
    </location>
</feature>
<comment type="caution">
    <text evidence="2">The sequence shown here is derived from an EMBL/GenBank/DDBJ whole genome shotgun (WGS) entry which is preliminary data.</text>
</comment>
<dbReference type="Proteomes" id="UP001428341">
    <property type="component" value="Unassembled WGS sequence"/>
</dbReference>
<feature type="compositionally biased region" description="Polar residues" evidence="1">
    <location>
        <begin position="63"/>
        <end position="74"/>
    </location>
</feature>
<dbReference type="EMBL" id="JBCGBO010000003">
    <property type="protein sequence ID" value="KAK9214638.1"/>
    <property type="molecule type" value="Genomic_DNA"/>
</dbReference>
<proteinExistence type="predicted"/>